<dbReference type="EMBL" id="KZ805421">
    <property type="protein sequence ID" value="PVH98101.1"/>
    <property type="molecule type" value="Genomic_DNA"/>
</dbReference>
<feature type="transmembrane region" description="Helical" evidence="2">
    <location>
        <begin position="17"/>
        <end position="36"/>
    </location>
</feature>
<feature type="transmembrane region" description="Helical" evidence="2">
    <location>
        <begin position="97"/>
        <end position="116"/>
    </location>
</feature>
<evidence type="ECO:0000259" key="3">
    <source>
        <dbReference type="Pfam" id="PF20684"/>
    </source>
</evidence>
<evidence type="ECO:0000313" key="5">
    <source>
        <dbReference type="Proteomes" id="UP000244855"/>
    </source>
</evidence>
<dbReference type="PANTHER" id="PTHR38794:SF1">
    <property type="entry name" value="INTEGRAL MEMBRANE PROTEIN"/>
    <property type="match status" value="1"/>
</dbReference>
<evidence type="ECO:0000313" key="4">
    <source>
        <dbReference type="EMBL" id="PVH98101.1"/>
    </source>
</evidence>
<proteinExistence type="predicted"/>
<gene>
    <name evidence="4" type="ORF">DM02DRAFT_478682</name>
</gene>
<keyword evidence="2" id="KW-1133">Transmembrane helix</keyword>
<dbReference type="Pfam" id="PF20684">
    <property type="entry name" value="Fung_rhodopsin"/>
    <property type="match status" value="1"/>
</dbReference>
<feature type="transmembrane region" description="Helical" evidence="2">
    <location>
        <begin position="128"/>
        <end position="148"/>
    </location>
</feature>
<feature type="non-terminal residue" evidence="4">
    <location>
        <position position="401"/>
    </location>
</feature>
<keyword evidence="2" id="KW-0812">Transmembrane</keyword>
<feature type="region of interest" description="Disordered" evidence="1">
    <location>
        <begin position="280"/>
        <end position="306"/>
    </location>
</feature>
<dbReference type="InterPro" id="IPR049326">
    <property type="entry name" value="Rhodopsin_dom_fungi"/>
</dbReference>
<keyword evidence="5" id="KW-1185">Reference proteome</keyword>
<dbReference type="PANTHER" id="PTHR38794">
    <property type="entry name" value="INTEGRAL MEMBRANE PROTEIN"/>
    <property type="match status" value="1"/>
</dbReference>
<evidence type="ECO:0000256" key="1">
    <source>
        <dbReference type="SAM" id="MobiDB-lite"/>
    </source>
</evidence>
<reference evidence="4 5" key="1">
    <citation type="journal article" date="2018" name="Sci. Rep.">
        <title>Comparative genomics provides insights into the lifestyle and reveals functional heterogeneity of dark septate endophytic fungi.</title>
        <authorList>
            <person name="Knapp D.G."/>
            <person name="Nemeth J.B."/>
            <person name="Barry K."/>
            <person name="Hainaut M."/>
            <person name="Henrissat B."/>
            <person name="Johnson J."/>
            <person name="Kuo A."/>
            <person name="Lim J.H.P."/>
            <person name="Lipzen A."/>
            <person name="Nolan M."/>
            <person name="Ohm R.A."/>
            <person name="Tamas L."/>
            <person name="Grigoriev I.V."/>
            <person name="Spatafora J.W."/>
            <person name="Nagy L.G."/>
            <person name="Kovacs G.M."/>
        </authorList>
    </citation>
    <scope>NUCLEOTIDE SEQUENCE [LARGE SCALE GENOMIC DNA]</scope>
    <source>
        <strain evidence="4 5">DSE2036</strain>
    </source>
</reference>
<keyword evidence="2" id="KW-0472">Membrane</keyword>
<dbReference type="Proteomes" id="UP000244855">
    <property type="component" value="Unassembled WGS sequence"/>
</dbReference>
<dbReference type="OrthoDB" id="3918601at2759"/>
<protein>
    <recommendedName>
        <fullName evidence="3">Rhodopsin domain-containing protein</fullName>
    </recommendedName>
</protein>
<name>A0A2V1DJT9_9PLEO</name>
<sequence>VARHPGSHSDLGPFLNVITWILLITSTLAVLTRLITKKALKRRIDIDDAFVAAALLASIGSGIAVTVQTENGLGRSIDDLDHRRIVNYEKAEYANKLLYVATLALAKLSIISLLMILTASDLHRNMGIGLTATIALWGIVSAFTAAFQCGVNQPWQYSQREGNCLSMIQLWRGVAIGNIITDFCLVLFPIHIIFTLQMSVKKKVTILCFFGSRSLDIVATAIQICYVPTFYSADRTRALWKWTLTTQVIECLTILTSCVPYLRPLLEDLPSGLYGAGELRRRGTPSESGYARKREKTESYNLSSRSSFLHPGDTRVKSNRGGESGIKRFLPMLSECTNHANSASGLPGGPQRSDGGINVEITARRDGVDQELGKWETDSTGSQAKIVKTTVMSAEWEDRQS</sequence>
<organism evidence="4 5">
    <name type="scientific">Periconia macrospinosa</name>
    <dbReference type="NCBI Taxonomy" id="97972"/>
    <lineage>
        <taxon>Eukaryota</taxon>
        <taxon>Fungi</taxon>
        <taxon>Dikarya</taxon>
        <taxon>Ascomycota</taxon>
        <taxon>Pezizomycotina</taxon>
        <taxon>Dothideomycetes</taxon>
        <taxon>Pleosporomycetidae</taxon>
        <taxon>Pleosporales</taxon>
        <taxon>Massarineae</taxon>
        <taxon>Periconiaceae</taxon>
        <taxon>Periconia</taxon>
    </lineage>
</organism>
<feature type="domain" description="Rhodopsin" evidence="3">
    <location>
        <begin position="33"/>
        <end position="267"/>
    </location>
</feature>
<evidence type="ECO:0000256" key="2">
    <source>
        <dbReference type="SAM" id="Phobius"/>
    </source>
</evidence>
<feature type="non-terminal residue" evidence="4">
    <location>
        <position position="1"/>
    </location>
</feature>
<dbReference type="AlphaFoldDB" id="A0A2V1DJT9"/>
<accession>A0A2V1DJT9</accession>
<dbReference type="STRING" id="97972.A0A2V1DJT9"/>
<feature type="transmembrane region" description="Helical" evidence="2">
    <location>
        <begin position="168"/>
        <end position="194"/>
    </location>
</feature>